<protein>
    <submittedName>
        <fullName evidence="1">Uncharacterized protein</fullName>
    </submittedName>
</protein>
<sequence>MSKEDAERVQQTEALQDLMGKKMAIWKEILSASRDMDRKEGLKQYRTMAAEELRIIARNVSKTKLRELTDQKINYFGQIGISDSDDNKIANMQGFRQVGDEERLLCALEAPEVAPRVFPDVALDEASLVKLGTLPPGAFGGQAGPVRKQESFTSLVGDTAVLERLEDQVSILEKAALQSRNGERATPYGGVIRQGVHPPPLPLSPAQLMQQAQMMSARLPKRRLPPIGQSPQVEHKSRLVSEFVEKLAEEIAANRISKSEARKQLRDIVEMENELTETLVSATTVRPDVTEDKLQAIAEMYKEISFTIISNPEMNREEAMNKLKRVAAMEHELTQALVPDEVFPYQQKSAEDSMIKLQQMKLNLTDELQRNMAVSQPDADRVQESIKKLYELELKLMDKLFTAKSEGNRRHERGPRRDRDEDDGKRLYLKSKKRPTTTIELSLGTSSDHEDDNIVPMIRIKPPQNGRDGLEKAGKSCPVHGNRTMPCPLHPKDKKKDPSCPVHSERLRTTLSWTVSPGDGGDASESTVPPDRTTRERSGVNHQMESKHPEREEYNQRTISLPPPPSHPYPGRPPHPYPPPHPGHMVLPAPSPWTPPMYPQYPPWDTSRRPVVAYPKQHRQPQELGIREPPVEQEPADGAERYIVPTRYKGMQQEQVRNEDEYSYFGATGNYNKQSWDTTGQEVPQHYMPQDFPLMYPVVPTRDTVFYNSAQVMGYRRMPNVDVAVDAAQPIFEDDEGGKESGPIVFEAGIEINVSPSGTQAPVTQPTQLVVQRAHSSASTLLPAQLPSRLEPPSPRPARRQRPQRRPSLSRQYRGRSRERNFVMYSEDDELDNDSEDFTFRRPRRSGSLKRGTRRDERSWRSGFGDDSERPPPPRWRKRRSRSSQRSRRSYNESAAEEVPPGLPFWDWICKSICNLLPFARDGSGNKSRRGVSIQELVNEVMATSEEVVQAKRQLQSSDGNPEASVRSMGDLEGKLWKLIDLEVDLVNELARYRWSGDVQDPRAEVKLNNAEEKIWKVIGVQKRLAQDLGEWRKNSTRTFQTRAPDPVDVAQPLSYGYEANYNPVNYDNLVVNGNPANFNPNNPDNMGGYVSSGNQGGSRNPAVPDGRDNPNLGTSREAEESTQPPMPPPKVKSTTPVKRTKNRKSSKKRSQSRDLSRDTTTSNSTTNTSVQSSGGSTSEYSTESSDITSTVATEPDSITIATTIVISSEMDDAEGNQRPSAVSWKSPSKEFLSSIDRSQVTPVEWETKRKGKYIYVRPRQGGTGRKPVRSASHSPPKARKPRAHPNARRHSAGPKDSFELYDTNCSRHGRDHRGHAVDRRDSSYYKTDRRPSPHRHPQRPKSHIYAGPPEYSRSFDRHRHSARRHRLHTYCDPYVQRHRRVRKDVDDGETVLSATISLLDSDGTMENVYGHRMPRENNSVAYHHEGRRRYRSMGPHSSRSERRSRSQWSV</sequence>
<evidence type="ECO:0000313" key="2">
    <source>
        <dbReference type="Proteomes" id="UP000805193"/>
    </source>
</evidence>
<organism evidence="1 2">
    <name type="scientific">Ixodes persulcatus</name>
    <name type="common">Taiga tick</name>
    <dbReference type="NCBI Taxonomy" id="34615"/>
    <lineage>
        <taxon>Eukaryota</taxon>
        <taxon>Metazoa</taxon>
        <taxon>Ecdysozoa</taxon>
        <taxon>Arthropoda</taxon>
        <taxon>Chelicerata</taxon>
        <taxon>Arachnida</taxon>
        <taxon>Acari</taxon>
        <taxon>Parasitiformes</taxon>
        <taxon>Ixodida</taxon>
        <taxon>Ixodoidea</taxon>
        <taxon>Ixodidae</taxon>
        <taxon>Ixodinae</taxon>
        <taxon>Ixodes</taxon>
    </lineage>
</organism>
<comment type="caution">
    <text evidence="1">The sequence shown here is derived from an EMBL/GenBank/DDBJ whole genome shotgun (WGS) entry which is preliminary data.</text>
</comment>
<evidence type="ECO:0000313" key="1">
    <source>
        <dbReference type="EMBL" id="KAG0420306.1"/>
    </source>
</evidence>
<gene>
    <name evidence="1" type="ORF">HPB47_003572</name>
</gene>
<dbReference type="Proteomes" id="UP000805193">
    <property type="component" value="Unassembled WGS sequence"/>
</dbReference>
<reference evidence="1 2" key="1">
    <citation type="journal article" date="2020" name="Cell">
        <title>Large-Scale Comparative Analyses of Tick Genomes Elucidate Their Genetic Diversity and Vector Capacities.</title>
        <authorList>
            <consortium name="Tick Genome and Microbiome Consortium (TIGMIC)"/>
            <person name="Jia N."/>
            <person name="Wang J."/>
            <person name="Shi W."/>
            <person name="Du L."/>
            <person name="Sun Y."/>
            <person name="Zhan W."/>
            <person name="Jiang J.F."/>
            <person name="Wang Q."/>
            <person name="Zhang B."/>
            <person name="Ji P."/>
            <person name="Bell-Sakyi L."/>
            <person name="Cui X.M."/>
            <person name="Yuan T.T."/>
            <person name="Jiang B.G."/>
            <person name="Yang W.F."/>
            <person name="Lam T.T."/>
            <person name="Chang Q.C."/>
            <person name="Ding S.J."/>
            <person name="Wang X.J."/>
            <person name="Zhu J.G."/>
            <person name="Ruan X.D."/>
            <person name="Zhao L."/>
            <person name="Wei J.T."/>
            <person name="Ye R.Z."/>
            <person name="Que T.C."/>
            <person name="Du C.H."/>
            <person name="Zhou Y.H."/>
            <person name="Cheng J.X."/>
            <person name="Dai P.F."/>
            <person name="Guo W.B."/>
            <person name="Han X.H."/>
            <person name="Huang E.J."/>
            <person name="Li L.F."/>
            <person name="Wei W."/>
            <person name="Gao Y.C."/>
            <person name="Liu J.Z."/>
            <person name="Shao H.Z."/>
            <person name="Wang X."/>
            <person name="Wang C.C."/>
            <person name="Yang T.C."/>
            <person name="Huo Q.B."/>
            <person name="Li W."/>
            <person name="Chen H.Y."/>
            <person name="Chen S.E."/>
            <person name="Zhou L.G."/>
            <person name="Ni X.B."/>
            <person name="Tian J.H."/>
            <person name="Sheng Y."/>
            <person name="Liu T."/>
            <person name="Pan Y.S."/>
            <person name="Xia L.Y."/>
            <person name="Li J."/>
            <person name="Zhao F."/>
            <person name="Cao W.C."/>
        </authorList>
    </citation>
    <scope>NUCLEOTIDE SEQUENCE [LARGE SCALE GENOMIC DNA]</scope>
    <source>
        <strain evidence="1">Iper-2018</strain>
    </source>
</reference>
<keyword evidence="2" id="KW-1185">Reference proteome</keyword>
<accession>A0AC60PJ47</accession>
<name>A0AC60PJ47_IXOPE</name>
<dbReference type="EMBL" id="JABSTQ010010521">
    <property type="protein sequence ID" value="KAG0420306.1"/>
    <property type="molecule type" value="Genomic_DNA"/>
</dbReference>
<proteinExistence type="predicted"/>